<feature type="binding site" evidence="3">
    <location>
        <position position="238"/>
    </location>
    <ligand>
        <name>FAD</name>
        <dbReference type="ChEBI" id="CHEBI:57692"/>
    </ligand>
</feature>
<evidence type="ECO:0000313" key="6">
    <source>
        <dbReference type="Proteomes" id="UP000578819"/>
    </source>
</evidence>
<dbReference type="InterPro" id="IPR002937">
    <property type="entry name" value="Amino_oxidase"/>
</dbReference>
<proteinExistence type="predicted"/>
<name>A0A7W7SXD3_9ACTN</name>
<dbReference type="PANTHER" id="PTHR42923">
    <property type="entry name" value="PROTOPORPHYRINOGEN OXIDASE"/>
    <property type="match status" value="1"/>
</dbReference>
<evidence type="ECO:0000256" key="2">
    <source>
        <dbReference type="ARBA" id="ARBA00023002"/>
    </source>
</evidence>
<dbReference type="RefSeq" id="WP_184539001.1">
    <property type="nucleotide sequence ID" value="NZ_JACHJW010000001.1"/>
</dbReference>
<dbReference type="NCBIfam" id="TIGR03467">
    <property type="entry name" value="HpnE"/>
    <property type="match status" value="1"/>
</dbReference>
<protein>
    <submittedName>
        <fullName evidence="5">Squalene-associated FAD-dependent desaturase</fullName>
    </submittedName>
</protein>
<evidence type="ECO:0000256" key="1">
    <source>
        <dbReference type="ARBA" id="ARBA00001974"/>
    </source>
</evidence>
<keyword evidence="6" id="KW-1185">Reference proteome</keyword>
<dbReference type="InterPro" id="IPR017830">
    <property type="entry name" value="SQase_HpnE"/>
</dbReference>
<dbReference type="EMBL" id="JACHJW010000001">
    <property type="protein sequence ID" value="MBB4962633.1"/>
    <property type="molecule type" value="Genomic_DNA"/>
</dbReference>
<accession>A0A7W7SXD3</accession>
<dbReference type="InterPro" id="IPR036188">
    <property type="entry name" value="FAD/NAD-bd_sf"/>
</dbReference>
<keyword evidence="2" id="KW-0560">Oxidoreductase</keyword>
<sequence>MKAGHVCVIGGGLAGIAATLRLTDAGHRVTLLEARPALGGATYSFRRGDLAVDTGQHVFLRCYEEYRNLLGRLGTTERTAMQEAFTVPILRPGAPPHTLTRDRRLPAPAHLLPALLTYRPLRLRQRFAAIRAASALRAVEPEAPASDEISFGAWLADHGQDPQTVQRLWELICVAALNAPPRHASLALAARVFRTGLFDRADAGDIGRPTASLAELHSVPALGLLRQQGANVRTGTRVRDITVDPSGFQVRSDHIRVTAEAVILAVPHQQAARLVPEAAVPDRARWSSLGAAPIVNVHVRYRQRVTDLEFAAGLDTPVQWVFDRTPPDSPGQYLVVSISAAESALHTPAGVLARTYLAALAELFPSAGRTAVHEVFVTREPRATFRQRPGTRSVRPPSRTALPGLALAGAWTDTGWPDTMEGAVRSGQRAAGVVLEHLASKTTLPEAST</sequence>
<dbReference type="Proteomes" id="UP000578819">
    <property type="component" value="Unassembled WGS sequence"/>
</dbReference>
<evidence type="ECO:0000259" key="4">
    <source>
        <dbReference type="Pfam" id="PF01593"/>
    </source>
</evidence>
<dbReference type="AlphaFoldDB" id="A0A7W7SXD3"/>
<feature type="domain" description="Amine oxidase" evidence="4">
    <location>
        <begin position="13"/>
        <end position="435"/>
    </location>
</feature>
<dbReference type="InterPro" id="IPR050464">
    <property type="entry name" value="Zeta_carotene_desat/Oxidored"/>
</dbReference>
<dbReference type="Pfam" id="PF01593">
    <property type="entry name" value="Amino_oxidase"/>
    <property type="match status" value="1"/>
</dbReference>
<dbReference type="SUPFAM" id="SSF51905">
    <property type="entry name" value="FAD/NAD(P)-binding domain"/>
    <property type="match status" value="1"/>
</dbReference>
<organism evidence="5 6">
    <name type="scientific">Micromonospora polyrhachis</name>
    <dbReference type="NCBI Taxonomy" id="1282883"/>
    <lineage>
        <taxon>Bacteria</taxon>
        <taxon>Bacillati</taxon>
        <taxon>Actinomycetota</taxon>
        <taxon>Actinomycetes</taxon>
        <taxon>Micromonosporales</taxon>
        <taxon>Micromonosporaceae</taxon>
        <taxon>Micromonospora</taxon>
    </lineage>
</organism>
<comment type="caution">
    <text evidence="5">The sequence shown here is derived from an EMBL/GenBank/DDBJ whole genome shotgun (WGS) entry which is preliminary data.</text>
</comment>
<dbReference type="Gene3D" id="3.50.50.60">
    <property type="entry name" value="FAD/NAD(P)-binding domain"/>
    <property type="match status" value="1"/>
</dbReference>
<dbReference type="GO" id="GO:0016491">
    <property type="term" value="F:oxidoreductase activity"/>
    <property type="evidence" value="ECO:0007669"/>
    <property type="project" value="UniProtKB-KW"/>
</dbReference>
<dbReference type="PRINTS" id="PR00757">
    <property type="entry name" value="AMINEOXDASEF"/>
</dbReference>
<dbReference type="PANTHER" id="PTHR42923:SF47">
    <property type="entry name" value="BLR3003 PROTEIN"/>
    <property type="match status" value="1"/>
</dbReference>
<dbReference type="InterPro" id="IPR001613">
    <property type="entry name" value="Flavin_amine_oxidase"/>
</dbReference>
<comment type="cofactor">
    <cofactor evidence="1">
        <name>FAD</name>
        <dbReference type="ChEBI" id="CHEBI:57692"/>
    </cofactor>
</comment>
<gene>
    <name evidence="5" type="ORF">FHR38_006366</name>
</gene>
<feature type="binding site" evidence="3">
    <location>
        <begin position="33"/>
        <end position="34"/>
    </location>
    <ligand>
        <name>FAD</name>
        <dbReference type="ChEBI" id="CHEBI:57692"/>
    </ligand>
</feature>
<evidence type="ECO:0000313" key="5">
    <source>
        <dbReference type="EMBL" id="MBB4962633.1"/>
    </source>
</evidence>
<reference evidence="5 6" key="1">
    <citation type="submission" date="2020-08" db="EMBL/GenBank/DDBJ databases">
        <title>Sequencing the genomes of 1000 actinobacteria strains.</title>
        <authorList>
            <person name="Klenk H.-P."/>
        </authorList>
    </citation>
    <scope>NUCLEOTIDE SEQUENCE [LARGE SCALE GENOMIC DNA]</scope>
    <source>
        <strain evidence="5 6">DSM 45886</strain>
    </source>
</reference>
<evidence type="ECO:0000256" key="3">
    <source>
        <dbReference type="PIRSR" id="PIRSR601613-1"/>
    </source>
</evidence>